<evidence type="ECO:0000313" key="4">
    <source>
        <dbReference type="Proteomes" id="UP000032068"/>
    </source>
</evidence>
<dbReference type="RefSeq" id="WP_042553361.1">
    <property type="nucleotide sequence ID" value="NZ_JXQW01000023.1"/>
</dbReference>
<dbReference type="Pfam" id="PF07331">
    <property type="entry name" value="TctB"/>
    <property type="match status" value="1"/>
</dbReference>
<dbReference type="AlphaFoldDB" id="A0A0D0J673"/>
<dbReference type="EMBL" id="JXQW01000023">
    <property type="protein sequence ID" value="KIQ01192.1"/>
    <property type="molecule type" value="Genomic_DNA"/>
</dbReference>
<organism evidence="3 4">
    <name type="scientific">Pseudomonas fulva</name>
    <dbReference type="NCBI Taxonomy" id="47880"/>
    <lineage>
        <taxon>Bacteria</taxon>
        <taxon>Pseudomonadati</taxon>
        <taxon>Pseudomonadota</taxon>
        <taxon>Gammaproteobacteria</taxon>
        <taxon>Pseudomonadales</taxon>
        <taxon>Pseudomonadaceae</taxon>
        <taxon>Pseudomonas</taxon>
    </lineage>
</organism>
<feature type="transmembrane region" description="Helical" evidence="1">
    <location>
        <begin position="9"/>
        <end position="27"/>
    </location>
</feature>
<evidence type="ECO:0000313" key="3">
    <source>
        <dbReference type="EMBL" id="KIQ01192.1"/>
    </source>
</evidence>
<dbReference type="InterPro" id="IPR009936">
    <property type="entry name" value="DUF1468"/>
</dbReference>
<dbReference type="OrthoDB" id="7770860at2"/>
<comment type="caution">
    <text evidence="3">The sequence shown here is derived from an EMBL/GenBank/DDBJ whole genome shotgun (WGS) entry which is preliminary data.</text>
</comment>
<feature type="domain" description="DUF1468" evidence="2">
    <location>
        <begin position="11"/>
        <end position="155"/>
    </location>
</feature>
<feature type="transmembrane region" description="Helical" evidence="1">
    <location>
        <begin position="39"/>
        <end position="58"/>
    </location>
</feature>
<reference evidence="3 4" key="1">
    <citation type="submission" date="2014-12" db="EMBL/GenBank/DDBJ databases">
        <title>16Stimator: statistical estimation of ribosomal gene copy numbers from draft genome assemblies.</title>
        <authorList>
            <person name="Perisin M.A."/>
            <person name="Vetter M."/>
            <person name="Gilbert J.A."/>
            <person name="Bergelson J."/>
        </authorList>
    </citation>
    <scope>NUCLEOTIDE SEQUENCE [LARGE SCALE GENOMIC DNA]</scope>
    <source>
        <strain evidence="3 4">MEJ086</strain>
    </source>
</reference>
<feature type="transmembrane region" description="Helical" evidence="1">
    <location>
        <begin position="89"/>
        <end position="114"/>
    </location>
</feature>
<protein>
    <recommendedName>
        <fullName evidence="2">DUF1468 domain-containing protein</fullName>
    </recommendedName>
</protein>
<proteinExistence type="predicted"/>
<feature type="transmembrane region" description="Helical" evidence="1">
    <location>
        <begin position="126"/>
        <end position="146"/>
    </location>
</feature>
<keyword evidence="1" id="KW-0812">Transmembrane</keyword>
<evidence type="ECO:0000256" key="1">
    <source>
        <dbReference type="SAM" id="Phobius"/>
    </source>
</evidence>
<accession>A0A0D0J673</accession>
<keyword evidence="1" id="KW-0472">Membrane</keyword>
<dbReference type="Proteomes" id="UP000032068">
    <property type="component" value="Unassembled WGS sequence"/>
</dbReference>
<sequence>MDAYKRKELITGGFMLAAGIAYLLATMALPRKSFIDAAFVPYVLAIFMCVLGVLQLVFSARKTPAGEAAATVDDKKNEVSEYGTVIKTLALIAVYIATLEPIGFPIVTAVYLYLQFIVLTPHGQKIGHLMYAVISIISAIVIYLIFRQGFDLMLPAGILNI</sequence>
<evidence type="ECO:0000259" key="2">
    <source>
        <dbReference type="Pfam" id="PF07331"/>
    </source>
</evidence>
<name>A0A0D0J673_9PSED</name>
<keyword evidence="1" id="KW-1133">Transmembrane helix</keyword>
<gene>
    <name evidence="3" type="ORF">RU08_08500</name>
</gene>